<dbReference type="InParanoid" id="M7X8U3"/>
<dbReference type="EMBL" id="AMZY02000008">
    <property type="protein sequence ID" value="EMS33810.1"/>
    <property type="molecule type" value="Genomic_DNA"/>
</dbReference>
<dbReference type="Proteomes" id="UP000010953">
    <property type="component" value="Unassembled WGS sequence"/>
</dbReference>
<evidence type="ECO:0000256" key="1">
    <source>
        <dbReference type="ARBA" id="ARBA00010986"/>
    </source>
</evidence>
<dbReference type="PANTHER" id="PTHR30536">
    <property type="entry name" value="ALTRONATE/GALACTARATE DEHYDRATASE"/>
    <property type="match status" value="1"/>
</dbReference>
<dbReference type="eggNOG" id="COG2721">
    <property type="taxonomic scope" value="Bacteria"/>
</dbReference>
<feature type="domain" description="SAF" evidence="3">
    <location>
        <begin position="38"/>
        <end position="109"/>
    </location>
</feature>
<sequence>MTYLLNSTTVHNYFMQTFPNCRKNHSPVKKTIRIHPKDNVQVALQDLQAGTVIHEEGQTIAVIQDVPAKHKFALEDLKPGDKVFMYGVVVGTAKSAIKKGGIIGTHNVGHATEDFGQKTKAANWIAPEVSRFLNKTFMGYHRSDGQVGTANYWLVVPLVFCENRNVDVIRDAFEKELGYDKPNPFRTMVRQMSEALRKGKVEEIGTFAGDDDTFQASERIFSNIDGIKFLTHDGGCGGTRQDSEALCQLIAGYIHHPNVAGATVLSLGCQHAQASILREKLAKLPLAKEKEIIILEQQKEGTERQLLTEAIKKTFLALVKANENKRQPATLDKLTVGLECGGSDGFSGISANPAVGHASDLVVALGGKTILSEFPELCGVEQELIDRCVSDTVSERFSHLMKVYAAAAEAVGSGFDMNPSPGNIKDGLITDAMKSAGAAKKGGTSPVADVLDYGEYIQKPGLNLLCTPGNDVESTTAMAGSGANIILFTTGLGTPTGNPVAPVIKISSNSVLAKRMPDIIDLDTGPIIRGEKDIAQMGEEILELIIAVASGEVVTKATALGQDDFIPWKRGVSL</sequence>
<organism evidence="4 5">
    <name type="scientific">Mariniradius saccharolyticus AK6</name>
    <dbReference type="NCBI Taxonomy" id="1239962"/>
    <lineage>
        <taxon>Bacteria</taxon>
        <taxon>Pseudomonadati</taxon>
        <taxon>Bacteroidota</taxon>
        <taxon>Cytophagia</taxon>
        <taxon>Cytophagales</taxon>
        <taxon>Cyclobacteriaceae</taxon>
        <taxon>Mariniradius</taxon>
    </lineage>
</organism>
<dbReference type="InterPro" id="IPR013974">
    <property type="entry name" value="SAF"/>
</dbReference>
<dbReference type="GO" id="GO:0016787">
    <property type="term" value="F:hydrolase activity"/>
    <property type="evidence" value="ECO:0007669"/>
    <property type="project" value="UniProtKB-KW"/>
</dbReference>
<name>M7X8U3_9BACT</name>
<protein>
    <submittedName>
        <fullName evidence="4">Altronate hydrolase</fullName>
    </submittedName>
</protein>
<dbReference type="CDD" id="cd11613">
    <property type="entry name" value="SAF_AH_GD"/>
    <property type="match status" value="1"/>
</dbReference>
<dbReference type="Pfam" id="PF04295">
    <property type="entry name" value="GD_AH_second"/>
    <property type="match status" value="1"/>
</dbReference>
<dbReference type="InterPro" id="IPR048332">
    <property type="entry name" value="GD_AH_C"/>
</dbReference>
<dbReference type="AlphaFoldDB" id="M7X8U3"/>
<evidence type="ECO:0000313" key="4">
    <source>
        <dbReference type="EMBL" id="EMS33810.1"/>
    </source>
</evidence>
<comment type="caution">
    <text evidence="4">The sequence shown here is derived from an EMBL/GenBank/DDBJ whole genome shotgun (WGS) entry which is preliminary data.</text>
</comment>
<dbReference type="FunCoup" id="M7X8U3">
    <property type="interactions" value="46"/>
</dbReference>
<keyword evidence="5" id="KW-1185">Reference proteome</keyword>
<dbReference type="Gene3D" id="2.30.130.110">
    <property type="match status" value="1"/>
</dbReference>
<comment type="similarity">
    <text evidence="1">Belongs to the UxaA family.</text>
</comment>
<dbReference type="PANTHER" id="PTHR30536:SF5">
    <property type="entry name" value="ALTRONATE DEHYDRATASE"/>
    <property type="match status" value="1"/>
</dbReference>
<accession>M7X8U3</accession>
<keyword evidence="2" id="KW-0456">Lyase</keyword>
<dbReference type="STRING" id="1239962.C943_04129"/>
<reference evidence="4" key="1">
    <citation type="submission" date="2013-01" db="EMBL/GenBank/DDBJ databases">
        <title>Genome assembly of Mariniradius saccharolyticus AK6.</title>
        <authorList>
            <person name="Vaidya B."/>
            <person name="Khatri I."/>
            <person name="Tanuku N.R.S."/>
            <person name="Subramanian S."/>
            <person name="Pinnaka A."/>
        </authorList>
    </citation>
    <scope>NUCLEOTIDE SEQUENCE [LARGE SCALE GENOMIC DNA]</scope>
    <source>
        <strain evidence="4">AK6</strain>
    </source>
</reference>
<dbReference type="InterPro" id="IPR052172">
    <property type="entry name" value="UxaA_altronate/galactarate_dh"/>
</dbReference>
<evidence type="ECO:0000313" key="5">
    <source>
        <dbReference type="Proteomes" id="UP000010953"/>
    </source>
</evidence>
<dbReference type="GO" id="GO:0019698">
    <property type="term" value="P:D-galacturonate catabolic process"/>
    <property type="evidence" value="ECO:0007669"/>
    <property type="project" value="TreeGrafter"/>
</dbReference>
<evidence type="ECO:0000259" key="3">
    <source>
        <dbReference type="SMART" id="SM00858"/>
    </source>
</evidence>
<dbReference type="Pfam" id="PF20629">
    <property type="entry name" value="GD_AH_C"/>
    <property type="match status" value="1"/>
</dbReference>
<dbReference type="Pfam" id="PF08666">
    <property type="entry name" value="SAF"/>
    <property type="match status" value="1"/>
</dbReference>
<dbReference type="SMART" id="SM00858">
    <property type="entry name" value="SAF"/>
    <property type="match status" value="1"/>
</dbReference>
<keyword evidence="4" id="KW-0378">Hydrolase</keyword>
<proteinExistence type="inferred from homology"/>
<dbReference type="InterPro" id="IPR007392">
    <property type="entry name" value="GD_AH_second"/>
</dbReference>
<dbReference type="GO" id="GO:0016829">
    <property type="term" value="F:lyase activity"/>
    <property type="evidence" value="ECO:0007669"/>
    <property type="project" value="UniProtKB-KW"/>
</dbReference>
<dbReference type="InterPro" id="IPR044144">
    <property type="entry name" value="SAF_UxaA/GarD"/>
</dbReference>
<gene>
    <name evidence="4" type="ORF">C943_04129</name>
</gene>
<evidence type="ECO:0000256" key="2">
    <source>
        <dbReference type="ARBA" id="ARBA00023239"/>
    </source>
</evidence>